<dbReference type="RefSeq" id="XP_031571332.1">
    <property type="nucleotide sequence ID" value="XM_031715472.1"/>
</dbReference>
<keyword evidence="3" id="KW-1185">Reference proteome</keyword>
<sequence>MSKKSRSTAKQEIPRERSTLFEQLAQLEDFDIEEANYPTLPPPTTSRTTPLTKCSSLAQELELAKLQKEKLQLELELLRLKQGTTPPDDTATKNKGKDAKKRTIECPQDFVPGMSSSSADSNSLDMAGFIAGYIAMIKPYDAEAKETMYALLELISSKAIRYSWSSVRGFYCYIARQVEQRRLEWSQLEEIRNSSTTFFKHSDLRSTTTKSNASRQTTSTNGDKTAEKGCQAWNYKGACVCDSSSDSYATMHVCRVCKSTEHVHPMLNCPKRRMPIPGQ</sequence>
<accession>A0A6P8IWB9</accession>
<dbReference type="OrthoDB" id="5987756at2759"/>
<evidence type="ECO:0000256" key="1">
    <source>
        <dbReference type="SAM" id="Coils"/>
    </source>
</evidence>
<dbReference type="InParanoid" id="A0A6P8IWB9"/>
<evidence type="ECO:0000313" key="4">
    <source>
        <dbReference type="RefSeq" id="XP_031571332.1"/>
    </source>
</evidence>
<feature type="region of interest" description="Disordered" evidence="2">
    <location>
        <begin position="202"/>
        <end position="225"/>
    </location>
</feature>
<feature type="compositionally biased region" description="Polar residues" evidence="2">
    <location>
        <begin position="202"/>
        <end position="223"/>
    </location>
</feature>
<dbReference type="GeneID" id="116305533"/>
<gene>
    <name evidence="4" type="primary">LOC116305533</name>
</gene>
<feature type="coiled-coil region" evidence="1">
    <location>
        <begin position="54"/>
        <end position="83"/>
    </location>
</feature>
<reference evidence="4" key="1">
    <citation type="submission" date="2025-08" db="UniProtKB">
        <authorList>
            <consortium name="RefSeq"/>
        </authorList>
    </citation>
    <scope>IDENTIFICATION</scope>
    <source>
        <tissue evidence="4">Tentacle</tissue>
    </source>
</reference>
<protein>
    <submittedName>
        <fullName evidence="4">Uncharacterized protein LOC116305533</fullName>
    </submittedName>
</protein>
<organism evidence="3 4">
    <name type="scientific">Actinia tenebrosa</name>
    <name type="common">Australian red waratah sea anemone</name>
    <dbReference type="NCBI Taxonomy" id="6105"/>
    <lineage>
        <taxon>Eukaryota</taxon>
        <taxon>Metazoa</taxon>
        <taxon>Cnidaria</taxon>
        <taxon>Anthozoa</taxon>
        <taxon>Hexacorallia</taxon>
        <taxon>Actiniaria</taxon>
        <taxon>Actiniidae</taxon>
        <taxon>Actinia</taxon>
    </lineage>
</organism>
<evidence type="ECO:0000313" key="3">
    <source>
        <dbReference type="Proteomes" id="UP000515163"/>
    </source>
</evidence>
<dbReference type="KEGG" id="aten:116305533"/>
<proteinExistence type="predicted"/>
<keyword evidence="1" id="KW-0175">Coiled coil</keyword>
<dbReference type="AlphaFoldDB" id="A0A6P8IWB9"/>
<dbReference type="Proteomes" id="UP000515163">
    <property type="component" value="Unplaced"/>
</dbReference>
<evidence type="ECO:0000256" key="2">
    <source>
        <dbReference type="SAM" id="MobiDB-lite"/>
    </source>
</evidence>
<name>A0A6P8IWB9_ACTTE</name>